<reference evidence="16" key="1">
    <citation type="journal article" date="2020" name="Nat. Commun.">
        <title>Large-scale genome sequencing of mycorrhizal fungi provides insights into the early evolution of symbiotic traits.</title>
        <authorList>
            <person name="Miyauchi S."/>
            <person name="Kiss E."/>
            <person name="Kuo A."/>
            <person name="Drula E."/>
            <person name="Kohler A."/>
            <person name="Sanchez-Garcia M."/>
            <person name="Morin E."/>
            <person name="Andreopoulos B."/>
            <person name="Barry K.W."/>
            <person name="Bonito G."/>
            <person name="Buee M."/>
            <person name="Carver A."/>
            <person name="Chen C."/>
            <person name="Cichocki N."/>
            <person name="Clum A."/>
            <person name="Culley D."/>
            <person name="Crous P.W."/>
            <person name="Fauchery L."/>
            <person name="Girlanda M."/>
            <person name="Hayes R.D."/>
            <person name="Keri Z."/>
            <person name="LaButti K."/>
            <person name="Lipzen A."/>
            <person name="Lombard V."/>
            <person name="Magnuson J."/>
            <person name="Maillard F."/>
            <person name="Murat C."/>
            <person name="Nolan M."/>
            <person name="Ohm R.A."/>
            <person name="Pangilinan J."/>
            <person name="Pereira M.F."/>
            <person name="Perotto S."/>
            <person name="Peter M."/>
            <person name="Pfister S."/>
            <person name="Riley R."/>
            <person name="Sitrit Y."/>
            <person name="Stielow J.B."/>
            <person name="Szollosi G."/>
            <person name="Zifcakova L."/>
            <person name="Stursova M."/>
            <person name="Spatafora J.W."/>
            <person name="Tedersoo L."/>
            <person name="Vaario L.M."/>
            <person name="Yamada A."/>
            <person name="Yan M."/>
            <person name="Wang P."/>
            <person name="Xu J."/>
            <person name="Bruns T."/>
            <person name="Baldrian P."/>
            <person name="Vilgalys R."/>
            <person name="Dunand C."/>
            <person name="Henrissat B."/>
            <person name="Grigoriev I.V."/>
            <person name="Hibbett D."/>
            <person name="Nagy L.G."/>
            <person name="Martin F.M."/>
        </authorList>
    </citation>
    <scope>NUCLEOTIDE SEQUENCE</scope>
    <source>
        <strain evidence="16">UP504</strain>
    </source>
</reference>
<gene>
    <name evidence="16" type="ORF">BS47DRAFT_1482497</name>
</gene>
<dbReference type="InterPro" id="IPR043138">
    <property type="entry name" value="GGT_lsub"/>
</dbReference>
<evidence type="ECO:0000256" key="10">
    <source>
        <dbReference type="ARBA" id="ARBA00047417"/>
    </source>
</evidence>
<dbReference type="GO" id="GO:0036374">
    <property type="term" value="F:glutathione hydrolase activity"/>
    <property type="evidence" value="ECO:0007669"/>
    <property type="project" value="UniProtKB-UniRule"/>
</dbReference>
<protein>
    <recommendedName>
        <fullName evidence="13">Glutathione hydrolase</fullName>
        <ecNumber evidence="13">2.3.2.2</ecNumber>
        <ecNumber evidence="13">3.4.19.13</ecNumber>
    </recommendedName>
    <alternativeName>
        <fullName evidence="13">Gamma-glutamyltransferase</fullName>
    </alternativeName>
    <alternativeName>
        <fullName evidence="13">Gamma-glutamyltranspeptidase</fullName>
    </alternativeName>
</protein>
<feature type="binding site" evidence="12">
    <location>
        <begin position="549"/>
        <end position="550"/>
    </location>
    <ligand>
        <name>L-glutamate</name>
        <dbReference type="ChEBI" id="CHEBI:29985"/>
    </ligand>
</feature>
<evidence type="ECO:0000256" key="5">
    <source>
        <dbReference type="ARBA" id="ARBA00022670"/>
    </source>
</evidence>
<dbReference type="FunFam" id="3.60.20.40:FF:000001">
    <property type="entry name" value="Gamma-glutamyltranspeptidase 1"/>
    <property type="match status" value="1"/>
</dbReference>
<evidence type="ECO:0000256" key="14">
    <source>
        <dbReference type="SAM" id="MobiDB-lite"/>
    </source>
</evidence>
<feature type="binding site" evidence="12">
    <location>
        <begin position="497"/>
        <end position="499"/>
    </location>
    <ligand>
        <name>L-glutamate</name>
        <dbReference type="ChEBI" id="CHEBI:29985"/>
    </ligand>
</feature>
<keyword evidence="5" id="KW-0645">Protease</keyword>
<comment type="catalytic activity">
    <reaction evidence="2 13">
        <text>glutathione + H2O = L-cysteinylglycine + L-glutamate</text>
        <dbReference type="Rhea" id="RHEA:28807"/>
        <dbReference type="ChEBI" id="CHEBI:15377"/>
        <dbReference type="ChEBI" id="CHEBI:29985"/>
        <dbReference type="ChEBI" id="CHEBI:57925"/>
        <dbReference type="ChEBI" id="CHEBI:61694"/>
        <dbReference type="EC" id="3.4.19.13"/>
    </reaction>
</comment>
<dbReference type="GO" id="GO:0006751">
    <property type="term" value="P:glutathione catabolic process"/>
    <property type="evidence" value="ECO:0007669"/>
    <property type="project" value="UniProtKB-UniRule"/>
</dbReference>
<feature type="binding site" evidence="12">
    <location>
        <position position="521"/>
    </location>
    <ligand>
        <name>L-glutamate</name>
        <dbReference type="ChEBI" id="CHEBI:29985"/>
    </ligand>
</feature>
<dbReference type="Proteomes" id="UP000886523">
    <property type="component" value="Unassembled WGS sequence"/>
</dbReference>
<evidence type="ECO:0000256" key="1">
    <source>
        <dbReference type="ARBA" id="ARBA00001049"/>
    </source>
</evidence>
<sequence length="669" mass="72439">MSTAASVTSSSSPLKNSYASPNRGHHVTFVELHTDSELDVERDAFGQDGDEWGDSNESFRILGSDRAILDEEYRTRWHITDLLIALGTGLILAAIMLSVIYAESGHRFYPIPGPRAPTCINPSSKSGNEAFLIKAKNGVVASEYEDCSLIGVRILKEGGNAVDAAIASNLCVGTVSPSASGIGGGGFAIVRLPPVNTRSSNASTVFTVDFRETGPALASASMYPPHSNTSKYGGLSVGVPGELRGLAEMHRRWGRLEWRKIVEPAALIAMGWKVGPELDKKLHWYGQWILQDPDWQPIFAPMGRLLSQGEWISRSAYGRTLAEIAEQGAEAFYKGPIAEAMVKKVRDTGGILTLDDLASYQPIVRLALEGSYRGRKVYTTHPPTSGVVVLHILNVLESFDLIREGRTPTNVHRLVEALKFGFGARTNLADPAFLEDVSYIRELGTKKFGAIIAANITDDRTHPPEYYHPVYDVIQDSGTTHTSVVDSEGLAVGISSTVNLAFGSRVLEPLTGIIMNDEMDDFSVPHTPNGFGLWPSPYNYPAAGKRPLSSMTPVIMEKEDGRFHLLVGGSGGSRIFGAVVQAILGIDWGMDISSAIEQPRVHHQLFPQELTLETTISNKEVEALKAIGHHVVMSDINIGRSEVQGVYADDDGTLFGASDSRKHGIAAGY</sequence>
<keyword evidence="15" id="KW-0812">Transmembrane</keyword>
<comment type="catalytic activity">
    <reaction evidence="10 13">
        <text>an N-terminal (5-L-glutamyl)-[peptide] + an alpha-amino acid = 5-L-glutamyl amino acid + an N-terminal L-alpha-aminoacyl-[peptide]</text>
        <dbReference type="Rhea" id="RHEA:23904"/>
        <dbReference type="Rhea" id="RHEA-COMP:9780"/>
        <dbReference type="Rhea" id="RHEA-COMP:9795"/>
        <dbReference type="ChEBI" id="CHEBI:77644"/>
        <dbReference type="ChEBI" id="CHEBI:78597"/>
        <dbReference type="ChEBI" id="CHEBI:78599"/>
        <dbReference type="ChEBI" id="CHEBI:78608"/>
        <dbReference type="EC" id="2.3.2.2"/>
    </reaction>
</comment>
<dbReference type="InterPro" id="IPR000101">
    <property type="entry name" value="GGT_peptidase"/>
</dbReference>
<dbReference type="Gene3D" id="1.10.246.130">
    <property type="match status" value="1"/>
</dbReference>
<evidence type="ECO:0000256" key="12">
    <source>
        <dbReference type="PIRSR" id="PIRSR600101-2"/>
    </source>
</evidence>
<evidence type="ECO:0000256" key="11">
    <source>
        <dbReference type="PIRSR" id="PIRSR600101-1"/>
    </source>
</evidence>
<dbReference type="EMBL" id="MU128923">
    <property type="protein sequence ID" value="KAF9518634.1"/>
    <property type="molecule type" value="Genomic_DNA"/>
</dbReference>
<keyword evidence="17" id="KW-1185">Reference proteome</keyword>
<dbReference type="EC" id="2.3.2.2" evidence="13"/>
<evidence type="ECO:0000313" key="17">
    <source>
        <dbReference type="Proteomes" id="UP000886523"/>
    </source>
</evidence>
<evidence type="ECO:0000256" key="9">
    <source>
        <dbReference type="ARBA" id="ARBA00023315"/>
    </source>
</evidence>
<dbReference type="PANTHER" id="PTHR11686">
    <property type="entry name" value="GAMMA GLUTAMYL TRANSPEPTIDASE"/>
    <property type="match status" value="1"/>
</dbReference>
<dbReference type="Pfam" id="PF01019">
    <property type="entry name" value="G_glu_transpept"/>
    <property type="match status" value="1"/>
</dbReference>
<dbReference type="FunFam" id="1.10.246.130:FF:000005">
    <property type="entry name" value="Gamma-glutamyltranspeptidase 1, putative"/>
    <property type="match status" value="1"/>
</dbReference>
<dbReference type="EC" id="3.4.19.13" evidence="13"/>
<name>A0A9P6E0X3_9AGAM</name>
<evidence type="ECO:0000256" key="6">
    <source>
        <dbReference type="ARBA" id="ARBA00022679"/>
    </source>
</evidence>
<organism evidence="16 17">
    <name type="scientific">Hydnum rufescens UP504</name>
    <dbReference type="NCBI Taxonomy" id="1448309"/>
    <lineage>
        <taxon>Eukaryota</taxon>
        <taxon>Fungi</taxon>
        <taxon>Dikarya</taxon>
        <taxon>Basidiomycota</taxon>
        <taxon>Agaricomycotina</taxon>
        <taxon>Agaricomycetes</taxon>
        <taxon>Cantharellales</taxon>
        <taxon>Hydnaceae</taxon>
        <taxon>Hydnum</taxon>
    </lineage>
</organism>
<dbReference type="AlphaFoldDB" id="A0A9P6E0X3"/>
<comment type="function">
    <text evidence="13">Cleaves the gamma-glutamyl peptide bond of glutathione and glutathione conjugates.</text>
</comment>
<dbReference type="GO" id="GO:0000324">
    <property type="term" value="C:fungal-type vacuole"/>
    <property type="evidence" value="ECO:0007669"/>
    <property type="project" value="TreeGrafter"/>
</dbReference>
<dbReference type="InterPro" id="IPR043137">
    <property type="entry name" value="GGT_ssub_C"/>
</dbReference>
<feature type="active site" description="Nucleophile" evidence="11">
    <location>
        <position position="479"/>
    </location>
</feature>
<feature type="compositionally biased region" description="Low complexity" evidence="14">
    <location>
        <begin position="1"/>
        <end position="12"/>
    </location>
</feature>
<feature type="transmembrane region" description="Helical" evidence="15">
    <location>
        <begin position="82"/>
        <end position="102"/>
    </location>
</feature>
<dbReference type="PRINTS" id="PR01210">
    <property type="entry name" value="GGTRANSPTASE"/>
</dbReference>
<accession>A0A9P6E0X3</accession>
<dbReference type="Gene3D" id="3.60.20.40">
    <property type="match status" value="1"/>
</dbReference>
<keyword evidence="15" id="KW-1133">Transmembrane helix</keyword>
<dbReference type="PANTHER" id="PTHR11686:SF9">
    <property type="entry name" value="RE13973P"/>
    <property type="match status" value="1"/>
</dbReference>
<comment type="caution">
    <text evidence="16">The sequence shown here is derived from an EMBL/GenBank/DDBJ whole genome shotgun (WGS) entry which is preliminary data.</text>
</comment>
<evidence type="ECO:0000256" key="3">
    <source>
        <dbReference type="ARBA" id="ARBA00005115"/>
    </source>
</evidence>
<feature type="region of interest" description="Disordered" evidence="14">
    <location>
        <begin position="1"/>
        <end position="20"/>
    </location>
</feature>
<dbReference type="OrthoDB" id="1081007at2759"/>
<keyword evidence="7 13" id="KW-0378">Hydrolase</keyword>
<keyword evidence="15" id="KW-0472">Membrane</keyword>
<dbReference type="GO" id="GO:0006508">
    <property type="term" value="P:proteolysis"/>
    <property type="evidence" value="ECO:0007669"/>
    <property type="project" value="UniProtKB-KW"/>
</dbReference>
<comment type="pathway">
    <text evidence="3 13">Sulfur metabolism; glutathione metabolism.</text>
</comment>
<evidence type="ECO:0000256" key="4">
    <source>
        <dbReference type="ARBA" id="ARBA00009381"/>
    </source>
</evidence>
<dbReference type="SUPFAM" id="SSF56235">
    <property type="entry name" value="N-terminal nucleophile aminohydrolases (Ntn hydrolases)"/>
    <property type="match status" value="1"/>
</dbReference>
<proteinExistence type="inferred from homology"/>
<evidence type="ECO:0000256" key="15">
    <source>
        <dbReference type="SAM" id="Phobius"/>
    </source>
</evidence>
<feature type="binding site" evidence="12">
    <location>
        <position position="572"/>
    </location>
    <ligand>
        <name>L-glutamate</name>
        <dbReference type="ChEBI" id="CHEBI:29985"/>
    </ligand>
</feature>
<keyword evidence="6 13" id="KW-0808">Transferase</keyword>
<keyword evidence="8" id="KW-0325">Glycoprotein</keyword>
<comment type="similarity">
    <text evidence="4">Belongs to the gamma-glutamyltransferase family.</text>
</comment>
<evidence type="ECO:0000256" key="7">
    <source>
        <dbReference type="ARBA" id="ARBA00022801"/>
    </source>
</evidence>
<evidence type="ECO:0000256" key="2">
    <source>
        <dbReference type="ARBA" id="ARBA00001089"/>
    </source>
</evidence>
<dbReference type="NCBIfam" id="TIGR00066">
    <property type="entry name" value="g_glut_trans"/>
    <property type="match status" value="1"/>
</dbReference>
<dbReference type="GO" id="GO:0103068">
    <property type="term" value="F:leukotriene C4 gamma-glutamyl transferase activity"/>
    <property type="evidence" value="ECO:0007669"/>
    <property type="project" value="UniProtKB-EC"/>
</dbReference>
<dbReference type="GO" id="GO:0005886">
    <property type="term" value="C:plasma membrane"/>
    <property type="evidence" value="ECO:0007669"/>
    <property type="project" value="TreeGrafter"/>
</dbReference>
<evidence type="ECO:0000256" key="13">
    <source>
        <dbReference type="RuleBase" id="RU368068"/>
    </source>
</evidence>
<evidence type="ECO:0000256" key="8">
    <source>
        <dbReference type="ARBA" id="ARBA00023180"/>
    </source>
</evidence>
<comment type="catalytic activity">
    <reaction evidence="1 13">
        <text>an S-substituted glutathione + H2O = an S-substituted L-cysteinylglycine + L-glutamate</text>
        <dbReference type="Rhea" id="RHEA:59468"/>
        <dbReference type="ChEBI" id="CHEBI:15377"/>
        <dbReference type="ChEBI" id="CHEBI:29985"/>
        <dbReference type="ChEBI" id="CHEBI:90779"/>
        <dbReference type="ChEBI" id="CHEBI:143103"/>
        <dbReference type="EC" id="3.4.19.13"/>
    </reaction>
</comment>
<evidence type="ECO:0000313" key="16">
    <source>
        <dbReference type="EMBL" id="KAF9518634.1"/>
    </source>
</evidence>
<keyword evidence="9 13" id="KW-0012">Acyltransferase</keyword>
<feature type="binding site" evidence="12">
    <location>
        <position position="211"/>
    </location>
    <ligand>
        <name>L-glutamate</name>
        <dbReference type="ChEBI" id="CHEBI:29985"/>
    </ligand>
</feature>
<dbReference type="InterPro" id="IPR029055">
    <property type="entry name" value="Ntn_hydrolases_N"/>
</dbReference>